<dbReference type="PROSITE" id="PS51659">
    <property type="entry name" value="GT23"/>
    <property type="match status" value="1"/>
</dbReference>
<reference evidence="5 6" key="1">
    <citation type="submission" date="2013-12" db="EMBL/GenBank/DDBJ databases">
        <title>Draft genome of the parsitic nematode Ancylostoma duodenale.</title>
        <authorList>
            <person name="Mitreva M."/>
        </authorList>
    </citation>
    <scope>NUCLEOTIDE SEQUENCE [LARGE SCALE GENOMIC DNA]</scope>
    <source>
        <strain evidence="5 6">Zhejiang</strain>
    </source>
</reference>
<feature type="domain" description="GT23" evidence="4">
    <location>
        <begin position="1"/>
        <end position="167"/>
    </location>
</feature>
<dbReference type="GO" id="GO:0006487">
    <property type="term" value="P:protein N-linked glycosylation"/>
    <property type="evidence" value="ECO:0007669"/>
    <property type="project" value="TreeGrafter"/>
</dbReference>
<gene>
    <name evidence="5" type="ORF">ANCDUO_26274</name>
</gene>
<evidence type="ECO:0000256" key="1">
    <source>
        <dbReference type="ARBA" id="ARBA00022676"/>
    </source>
</evidence>
<keyword evidence="6" id="KW-1185">Reference proteome</keyword>
<feature type="non-terminal residue" evidence="5">
    <location>
        <position position="1"/>
    </location>
</feature>
<dbReference type="InterPro" id="IPR045573">
    <property type="entry name" value="Fut8_N_cat"/>
</dbReference>
<evidence type="ECO:0000256" key="3">
    <source>
        <dbReference type="PROSITE-ProRule" id="PRU00992"/>
    </source>
</evidence>
<dbReference type="AlphaFoldDB" id="A0A0C2F587"/>
<comment type="similarity">
    <text evidence="3">Belongs to the glycosyltransferase 23 family.</text>
</comment>
<sequence length="176" mass="20534">FARFILNPKPEIQKFVDMSASQVPFDSGPIVGVHVRRTDKIDSKEAKYHPISEYMKWCEVYFQIQERRLKHPLRRRVYVASDDPSVIPEIREKYPSYDVYGDVAFAESAQNYSGRYSERSLRGLVTDVLLLSRCDYLVCGLSSHRLLRAYIYFPYLPEQGGSEIDHLRFDSIIDTE</sequence>
<accession>A0A0C2F587</accession>
<evidence type="ECO:0000256" key="2">
    <source>
        <dbReference type="ARBA" id="ARBA00022679"/>
    </source>
</evidence>
<keyword evidence="2 3" id="KW-0808">Transferase</keyword>
<protein>
    <recommendedName>
        <fullName evidence="4">GT23 domain-containing protein</fullName>
    </recommendedName>
</protein>
<dbReference type="GO" id="GO:0046921">
    <property type="term" value="F:alpha-(1-&gt;6)-fucosyltransferase activity"/>
    <property type="evidence" value="ECO:0007669"/>
    <property type="project" value="TreeGrafter"/>
</dbReference>
<dbReference type="PANTHER" id="PTHR13132">
    <property type="entry name" value="ALPHA- 1,6 -FUCOSYLTRANSFERASE"/>
    <property type="match status" value="1"/>
</dbReference>
<dbReference type="Gene3D" id="3.40.50.11350">
    <property type="match status" value="1"/>
</dbReference>
<dbReference type="Proteomes" id="UP000054047">
    <property type="component" value="Unassembled WGS sequence"/>
</dbReference>
<evidence type="ECO:0000313" key="5">
    <source>
        <dbReference type="EMBL" id="KIH43715.1"/>
    </source>
</evidence>
<feature type="region of interest" description="Important for donor substrate binding" evidence="3">
    <location>
        <begin position="36"/>
        <end position="37"/>
    </location>
</feature>
<organism evidence="5 6">
    <name type="scientific">Ancylostoma duodenale</name>
    <dbReference type="NCBI Taxonomy" id="51022"/>
    <lineage>
        <taxon>Eukaryota</taxon>
        <taxon>Metazoa</taxon>
        <taxon>Ecdysozoa</taxon>
        <taxon>Nematoda</taxon>
        <taxon>Chromadorea</taxon>
        <taxon>Rhabditida</taxon>
        <taxon>Rhabditina</taxon>
        <taxon>Rhabditomorpha</taxon>
        <taxon>Strongyloidea</taxon>
        <taxon>Ancylostomatidae</taxon>
        <taxon>Ancylostomatinae</taxon>
        <taxon>Ancylostoma</taxon>
    </lineage>
</organism>
<dbReference type="EMBL" id="KN783439">
    <property type="protein sequence ID" value="KIH43715.1"/>
    <property type="molecule type" value="Genomic_DNA"/>
</dbReference>
<proteinExistence type="inferred from homology"/>
<dbReference type="Pfam" id="PF19745">
    <property type="entry name" value="FUT8_N_cat"/>
    <property type="match status" value="1"/>
</dbReference>
<dbReference type="InterPro" id="IPR027350">
    <property type="entry name" value="GT23_dom"/>
</dbReference>
<name>A0A0C2F587_9BILA</name>
<evidence type="ECO:0000259" key="4">
    <source>
        <dbReference type="PROSITE" id="PS51659"/>
    </source>
</evidence>
<dbReference type="OrthoDB" id="2014825at2759"/>
<keyword evidence="1 3" id="KW-0328">Glycosyltransferase</keyword>
<evidence type="ECO:0000313" key="6">
    <source>
        <dbReference type="Proteomes" id="UP000054047"/>
    </source>
</evidence>
<dbReference type="PANTHER" id="PTHR13132:SF29">
    <property type="entry name" value="ALPHA-(1,6)-FUCOSYLTRANSFERASE"/>
    <property type="match status" value="1"/>
</dbReference>